<evidence type="ECO:0000313" key="2">
    <source>
        <dbReference type="Proteomes" id="UP000230886"/>
    </source>
</evidence>
<organism evidence="1 2">
    <name type="scientific">Rhodococcus qingshengii</name>
    <dbReference type="NCBI Taxonomy" id="334542"/>
    <lineage>
        <taxon>Bacteria</taxon>
        <taxon>Bacillati</taxon>
        <taxon>Actinomycetota</taxon>
        <taxon>Actinomycetes</taxon>
        <taxon>Mycobacteriales</taxon>
        <taxon>Nocardiaceae</taxon>
        <taxon>Rhodococcus</taxon>
        <taxon>Rhodococcus erythropolis group</taxon>
    </lineage>
</organism>
<gene>
    <name evidence="1" type="ORF">CHR55_33620</name>
</gene>
<proteinExistence type="predicted"/>
<reference evidence="1 2" key="1">
    <citation type="submission" date="2017-07" db="EMBL/GenBank/DDBJ databases">
        <title>Draft sequence of Rhodococcus enclensis 23b-28.</title>
        <authorList>
            <person name="Besaury L."/>
            <person name="Sancelme M."/>
            <person name="Amato P."/>
            <person name="Lallement A."/>
            <person name="Delort A.-M."/>
        </authorList>
    </citation>
    <scope>NUCLEOTIDE SEQUENCE [LARGE SCALE GENOMIC DNA]</scope>
    <source>
        <strain evidence="1 2">23b-28</strain>
    </source>
</reference>
<protein>
    <submittedName>
        <fullName evidence="1">Uncharacterized protein</fullName>
    </submittedName>
</protein>
<accession>A0A2A5IWV2</accession>
<dbReference type="AlphaFoldDB" id="A0A2A5IWV2"/>
<name>A0A2A5IWV2_RHOSG</name>
<evidence type="ECO:0000313" key="1">
    <source>
        <dbReference type="EMBL" id="PCK21733.1"/>
    </source>
</evidence>
<comment type="caution">
    <text evidence="1">The sequence shown here is derived from an EMBL/GenBank/DDBJ whole genome shotgun (WGS) entry which is preliminary data.</text>
</comment>
<dbReference type="Proteomes" id="UP000230886">
    <property type="component" value="Unassembled WGS sequence"/>
</dbReference>
<dbReference type="EMBL" id="NOVD01000097">
    <property type="protein sequence ID" value="PCK21733.1"/>
    <property type="molecule type" value="Genomic_DNA"/>
</dbReference>
<sequence length="90" mass="10106">MLPASGYPSLIRSRARLDLSDHAIDFSCVVRADANILELLTLATTVQKWLGRRDQRVRARAEGIQQVWSRTAKRSAHEFVIARTWLGGCA</sequence>